<sequence length="191" mass="21136">MLSEPVASRALNHTRRVSFQSYDRDDGLFDIEGRIVDAKDYPYFDRERGELAPGDPVHDISVRMTIGDDLTVRAIEVSMDAVPFTICGGGATGAEQLVGTSIADGWRRRLSDSLGRTAGCTHLRELLLASGTVAFQTISGNRDQRFRALGHKDEDRTDNPFFLNGCHSWSEDGPIVARYFPQYAAPGKDRD</sequence>
<protein>
    <recommendedName>
        <fullName evidence="3">DUF2889 domain-containing protein</fullName>
    </recommendedName>
</protein>
<gene>
    <name evidence="1" type="ORF">CBW24_16045</name>
</gene>
<reference evidence="1 2" key="1">
    <citation type="submission" date="2017-05" db="EMBL/GenBank/DDBJ databases">
        <title>Comparative genomic and metabolic analysis of manganese-oxidizing mechanisms in Celeribater manganoxidans DY25T: its adaption to the environment of polymetallic nodule.</title>
        <authorList>
            <person name="Wang X."/>
        </authorList>
    </citation>
    <scope>NUCLEOTIDE SEQUENCE [LARGE SCALE GENOMIC DNA]</scope>
    <source>
        <strain evidence="1 2">DY25</strain>
        <plasmid evidence="2">pdy25-b</plasmid>
    </source>
</reference>
<dbReference type="EMBL" id="CP021406">
    <property type="protein sequence ID" value="ATI43668.1"/>
    <property type="molecule type" value="Genomic_DNA"/>
</dbReference>
<evidence type="ECO:0008006" key="3">
    <source>
        <dbReference type="Google" id="ProtNLM"/>
    </source>
</evidence>
<organism evidence="1 2">
    <name type="scientific">Pacificitalea manganoxidans</name>
    <dbReference type="NCBI Taxonomy" id="1411902"/>
    <lineage>
        <taxon>Bacteria</taxon>
        <taxon>Pseudomonadati</taxon>
        <taxon>Pseudomonadota</taxon>
        <taxon>Alphaproteobacteria</taxon>
        <taxon>Rhodobacterales</taxon>
        <taxon>Paracoccaceae</taxon>
        <taxon>Pacificitalea</taxon>
    </lineage>
</organism>
<evidence type="ECO:0000313" key="2">
    <source>
        <dbReference type="Proteomes" id="UP000219050"/>
    </source>
</evidence>
<dbReference type="AlphaFoldDB" id="A0A291M4C9"/>
<keyword evidence="2" id="KW-1185">Reference proteome</keyword>
<keyword evidence="1" id="KW-0614">Plasmid</keyword>
<accession>A0A291M4C9</accession>
<geneLocation type="plasmid" evidence="2">
    <name>pdy25-b</name>
</geneLocation>
<name>A0A291M4C9_9RHOB</name>
<dbReference type="Proteomes" id="UP000219050">
    <property type="component" value="Plasmid pDY25-B"/>
</dbReference>
<dbReference type="KEGG" id="cmag:CBW24_16045"/>
<dbReference type="InterPro" id="IPR021312">
    <property type="entry name" value="DUF2889"/>
</dbReference>
<proteinExistence type="predicted"/>
<dbReference type="Pfam" id="PF11136">
    <property type="entry name" value="DUF2889"/>
    <property type="match status" value="1"/>
</dbReference>
<evidence type="ECO:0000313" key="1">
    <source>
        <dbReference type="EMBL" id="ATI43668.1"/>
    </source>
</evidence>